<evidence type="ECO:0008006" key="4">
    <source>
        <dbReference type="Google" id="ProtNLM"/>
    </source>
</evidence>
<dbReference type="EMBL" id="JAQQWI010000024">
    <property type="protein sequence ID" value="KAK7994486.1"/>
    <property type="molecule type" value="Genomic_DNA"/>
</dbReference>
<feature type="region of interest" description="Disordered" evidence="1">
    <location>
        <begin position="1"/>
        <end position="32"/>
    </location>
</feature>
<evidence type="ECO:0000313" key="3">
    <source>
        <dbReference type="Proteomes" id="UP001396898"/>
    </source>
</evidence>
<feature type="compositionally biased region" description="Pro residues" evidence="1">
    <location>
        <begin position="1"/>
        <end position="10"/>
    </location>
</feature>
<accession>A0ABR1R0Q4</accession>
<feature type="compositionally biased region" description="Basic and acidic residues" evidence="1">
    <location>
        <begin position="450"/>
        <end position="461"/>
    </location>
</feature>
<keyword evidence="3" id="KW-1185">Reference proteome</keyword>
<feature type="region of interest" description="Disordered" evidence="1">
    <location>
        <begin position="436"/>
        <end position="461"/>
    </location>
</feature>
<dbReference type="Proteomes" id="UP001396898">
    <property type="component" value="Unassembled WGS sequence"/>
</dbReference>
<evidence type="ECO:0000313" key="2">
    <source>
        <dbReference type="EMBL" id="KAK7994486.1"/>
    </source>
</evidence>
<comment type="caution">
    <text evidence="2">The sequence shown here is derived from an EMBL/GenBank/DDBJ whole genome shotgun (WGS) entry which is preliminary data.</text>
</comment>
<sequence length="461" mass="51927">MSSAKPPRPNKPIKMGKPAQVQPSDPGVRPDRADLYARAKDGLENLQLASHNPVNLCAMDVVVDTLKKSLPKEVRCQVYCAPANGPDLWSDDQARCDEAMRRLETFAKGEEKPADEFRLFLKKTALSPHVVWPLWVEDALGAHWVLLYWHSEMVERANGRFPYIREVRLFDPALDYGYHITAHKRNWERRARITRAFARLLRLFKSVYAVEGVGSLRWCPGGRGQTDDNGLMRGFHANFVPDVYEYDEPLLASGGKGGDNATGERCYSLVKHLLAGVVAQETALPRDYYEPHREHLAKLAYVDPYLARIEMAGICAWKCMEAQNFRSRIVVEPLPARHAAKGIPATDENGKEYFVPPQALARPPREHRVVTRQALHRAKQERLLVDEEETALQGGPPGPEGQNIRHRTNCIHLNPAATNYARTYMGIFQSSLPKTTGITRKRASSTAPDGETHAKKARVDY</sequence>
<evidence type="ECO:0000256" key="1">
    <source>
        <dbReference type="SAM" id="MobiDB-lite"/>
    </source>
</evidence>
<gene>
    <name evidence="2" type="ORF">PG991_016074</name>
</gene>
<reference evidence="2 3" key="1">
    <citation type="submission" date="2023-01" db="EMBL/GenBank/DDBJ databases">
        <title>Analysis of 21 Apiospora genomes using comparative genomics revels a genus with tremendous synthesis potential of carbohydrate active enzymes and secondary metabolites.</title>
        <authorList>
            <person name="Sorensen T."/>
        </authorList>
    </citation>
    <scope>NUCLEOTIDE SEQUENCE [LARGE SCALE GENOMIC DNA]</scope>
    <source>
        <strain evidence="2 3">CBS 20057</strain>
    </source>
</reference>
<organism evidence="2 3">
    <name type="scientific">Apiospora marii</name>
    <dbReference type="NCBI Taxonomy" id="335849"/>
    <lineage>
        <taxon>Eukaryota</taxon>
        <taxon>Fungi</taxon>
        <taxon>Dikarya</taxon>
        <taxon>Ascomycota</taxon>
        <taxon>Pezizomycotina</taxon>
        <taxon>Sordariomycetes</taxon>
        <taxon>Xylariomycetidae</taxon>
        <taxon>Amphisphaeriales</taxon>
        <taxon>Apiosporaceae</taxon>
        <taxon>Apiospora</taxon>
    </lineage>
</organism>
<name>A0ABR1R0Q4_9PEZI</name>
<protein>
    <recommendedName>
        <fullName evidence="4">Ubiquitin-like protease family profile domain-containing protein</fullName>
    </recommendedName>
</protein>
<proteinExistence type="predicted"/>